<gene>
    <name evidence="1" type="ORF">BN1356_00983</name>
</gene>
<keyword evidence="2" id="KW-1185">Reference proteome</keyword>
<dbReference type="InterPro" id="IPR046117">
    <property type="entry name" value="DUF6054"/>
</dbReference>
<dbReference type="Proteomes" id="UP000198604">
    <property type="component" value="Unassembled WGS sequence"/>
</dbReference>
<dbReference type="AlphaFoldDB" id="A0A0E3WF05"/>
<sequence>MGKEIYKLGLGKSDSFAEVVSEFPKKIEATVIETVGYEFGSMQTVLYVFERFFIRTESMATLTVLFTNSGQQIIVDVIASGAGEGVLNISWGANRSFAKMAVDSLQNQGFQIISGRTPEKPDM</sequence>
<dbReference type="Pfam" id="PF19524">
    <property type="entry name" value="DUF6054"/>
    <property type="match status" value="1"/>
</dbReference>
<dbReference type="RefSeq" id="WP_093650265.1">
    <property type="nucleotide sequence ID" value="NZ_CTEN01000002.1"/>
</dbReference>
<dbReference type="STRING" id="1608583.BN1356_00983"/>
<dbReference type="EMBL" id="CTEN01000002">
    <property type="protein sequence ID" value="CQR24639.1"/>
    <property type="molecule type" value="Genomic_DNA"/>
</dbReference>
<dbReference type="OrthoDB" id="4774735at2"/>
<accession>A0A0E3WF05</accession>
<protein>
    <submittedName>
        <fullName evidence="1">Uncharacterized protein</fullName>
    </submittedName>
</protein>
<name>A0A0E3WF05_9STRE</name>
<evidence type="ECO:0000313" key="2">
    <source>
        <dbReference type="Proteomes" id="UP000198604"/>
    </source>
</evidence>
<organism evidence="1 2">
    <name type="scientific">Streptococcus varani</name>
    <dbReference type="NCBI Taxonomy" id="1608583"/>
    <lineage>
        <taxon>Bacteria</taxon>
        <taxon>Bacillati</taxon>
        <taxon>Bacillota</taxon>
        <taxon>Bacilli</taxon>
        <taxon>Lactobacillales</taxon>
        <taxon>Streptococcaceae</taxon>
        <taxon>Streptococcus</taxon>
    </lineage>
</organism>
<proteinExistence type="predicted"/>
<evidence type="ECO:0000313" key="1">
    <source>
        <dbReference type="EMBL" id="CQR24639.1"/>
    </source>
</evidence>
<reference evidence="2" key="1">
    <citation type="submission" date="2015-03" db="EMBL/GenBank/DDBJ databases">
        <authorList>
            <person name="Urmite Genomes"/>
        </authorList>
    </citation>
    <scope>NUCLEOTIDE SEQUENCE [LARGE SCALE GENOMIC DNA]</scope>
    <source>
        <strain evidence="2">FF10</strain>
    </source>
</reference>